<dbReference type="GO" id="GO:0016491">
    <property type="term" value="F:oxidoreductase activity"/>
    <property type="evidence" value="ECO:0007669"/>
    <property type="project" value="UniProtKB-KW"/>
</dbReference>
<reference evidence="8" key="1">
    <citation type="journal article" date="2013" name="Microbiol. Res.">
        <title>Genes encoding FAD-binding proteins in Volvariella volvacea exhibit differential expression in homokaryons and heterokaryons.</title>
        <authorList>
            <person name="Meng L."/>
            <person name="Yan J."/>
            <person name="Xie B."/>
            <person name="Li Y."/>
            <person name="Chen B."/>
            <person name="Liu S."/>
            <person name="Li D."/>
            <person name="Yang Z."/>
            <person name="Zeng X."/>
            <person name="Deng Y."/>
            <person name="Jiang Y."/>
        </authorList>
    </citation>
    <scope>NUCLEOTIDE SEQUENCE</scope>
    <source>
        <strain evidence="8">PYd21</strain>
    </source>
</reference>
<evidence type="ECO:0000256" key="4">
    <source>
        <dbReference type="ARBA" id="ARBA00022827"/>
    </source>
</evidence>
<comment type="similarity">
    <text evidence="2">Belongs to the oxygen-dependent FAD-linked oxidoreductase family.</text>
</comment>
<dbReference type="Pfam" id="PF01565">
    <property type="entry name" value="FAD_binding_4"/>
    <property type="match status" value="1"/>
</dbReference>
<dbReference type="Gene3D" id="3.40.462.20">
    <property type="match status" value="1"/>
</dbReference>
<dbReference type="InterPro" id="IPR016166">
    <property type="entry name" value="FAD-bd_PCMH"/>
</dbReference>
<evidence type="ECO:0000256" key="6">
    <source>
        <dbReference type="SAM" id="MobiDB-lite"/>
    </source>
</evidence>
<dbReference type="InterPro" id="IPR016169">
    <property type="entry name" value="FAD-bd_PCMH_sub2"/>
</dbReference>
<feature type="region of interest" description="Disordered" evidence="6">
    <location>
        <begin position="52"/>
        <end position="77"/>
    </location>
</feature>
<evidence type="ECO:0000256" key="2">
    <source>
        <dbReference type="ARBA" id="ARBA00005466"/>
    </source>
</evidence>
<sequence length="608" mass="67749">MGFLNSSTPHLLLPHDPGFNEVKAELDLAYRQHREGILRQIPTEAGAGGVAAAAGEGYEDAETPAESESRRSPKSQALKTLEETLPYGEYLAPYNPAYRRAIFIGNLLYRLRTPAAVIMPRKVKDIVTVVNCARQYDFVLSVKNGGHSYAGYCLNHGGLVIDLSLMDDVKINQDSTEVTIQAGCLWKTVYDTLVGKDRANIIVGGQCPYVGVSGFTLGGGLSPFSRNYGMGIDNVTEMTIVTAGGEIVTVNNHETDPEKQDLFWALCGGGGGNFGVMVEFKSNVHRLNDANGKVCCGQLTWNLPQQEKEFMAMMNEFNLRRCPEALTVDAIWRYNKDQLLGQMTVLFNGGIDACNEAIQFLRDHNPIGDDVAPMQWEDWVRIEEGFDTKSKVYHHHASFIFGDKAITPELTTKIIRLLNESHELLGSDGTSHILWDHFGGATSRVKATDTPFPWRAGVYAANIKLLWKTGSEEMKQKALKFIQYSKDTLLPHTLDGTAAYLNYIDSTVENWREAYYSFNYERLQKVKTRWDPTNLFRFPQGIVPKGIENFPRPRETGPASAVEKTLDQWSKFSLSQKVVEGLGDADEDKVLAATEVERQKVLAREGDL</sequence>
<dbReference type="InterPro" id="IPR036318">
    <property type="entry name" value="FAD-bd_PCMH-like_sf"/>
</dbReference>
<dbReference type="InterPro" id="IPR050416">
    <property type="entry name" value="FAD-linked_Oxidoreductase"/>
</dbReference>
<evidence type="ECO:0000256" key="1">
    <source>
        <dbReference type="ARBA" id="ARBA00001974"/>
    </source>
</evidence>
<evidence type="ECO:0000256" key="5">
    <source>
        <dbReference type="ARBA" id="ARBA00023002"/>
    </source>
</evidence>
<dbReference type="InterPro" id="IPR016167">
    <property type="entry name" value="FAD-bd_PCMH_sub1"/>
</dbReference>
<evidence type="ECO:0000256" key="3">
    <source>
        <dbReference type="ARBA" id="ARBA00022630"/>
    </source>
</evidence>
<dbReference type="Pfam" id="PF08031">
    <property type="entry name" value="BBE"/>
    <property type="match status" value="1"/>
</dbReference>
<dbReference type="InterPro" id="IPR012951">
    <property type="entry name" value="BBE"/>
</dbReference>
<evidence type="ECO:0000259" key="7">
    <source>
        <dbReference type="PROSITE" id="PS51387"/>
    </source>
</evidence>
<evidence type="ECO:0000313" key="8">
    <source>
        <dbReference type="EMBL" id="AGK29885.1"/>
    </source>
</evidence>
<dbReference type="InterPro" id="IPR006094">
    <property type="entry name" value="Oxid_FAD_bind_N"/>
</dbReference>
<dbReference type="PANTHER" id="PTHR42973:SF39">
    <property type="entry name" value="FAD-BINDING PCMH-TYPE DOMAIN-CONTAINING PROTEIN"/>
    <property type="match status" value="1"/>
</dbReference>
<name>M9ZBQ4_9AGAR</name>
<dbReference type="Gene3D" id="3.30.465.10">
    <property type="match status" value="1"/>
</dbReference>
<gene>
    <name evidence="8" type="ORF">GME7160_g</name>
</gene>
<organism evidence="8">
    <name type="scientific">Volvariella volvacea</name>
    <dbReference type="NCBI Taxonomy" id="36659"/>
    <lineage>
        <taxon>Eukaryota</taxon>
        <taxon>Fungi</taxon>
        <taxon>Dikarya</taxon>
        <taxon>Basidiomycota</taxon>
        <taxon>Agaricomycotina</taxon>
        <taxon>Agaricomycetes</taxon>
        <taxon>Agaricomycetidae</taxon>
        <taxon>Agaricales</taxon>
        <taxon>Pluteineae</taxon>
        <taxon>Pluteaceae</taxon>
        <taxon>Volvariella</taxon>
    </lineage>
</organism>
<keyword evidence="5" id="KW-0560">Oxidoreductase</keyword>
<comment type="cofactor">
    <cofactor evidence="1">
        <name>FAD</name>
        <dbReference type="ChEBI" id="CHEBI:57692"/>
    </cofactor>
</comment>
<keyword evidence="4" id="KW-0274">FAD</keyword>
<dbReference type="GO" id="GO:0071949">
    <property type="term" value="F:FAD binding"/>
    <property type="evidence" value="ECO:0007669"/>
    <property type="project" value="InterPro"/>
</dbReference>
<accession>M9ZBQ4</accession>
<proteinExistence type="inferred from homology"/>
<dbReference type="PROSITE" id="PS51387">
    <property type="entry name" value="FAD_PCMH"/>
    <property type="match status" value="1"/>
</dbReference>
<dbReference type="EMBL" id="KC520528">
    <property type="protein sequence ID" value="AGK29885.1"/>
    <property type="molecule type" value="Genomic_DNA"/>
</dbReference>
<dbReference type="PANTHER" id="PTHR42973">
    <property type="entry name" value="BINDING OXIDOREDUCTASE, PUTATIVE (AFU_ORTHOLOGUE AFUA_1G17690)-RELATED"/>
    <property type="match status" value="1"/>
</dbReference>
<keyword evidence="3" id="KW-0285">Flavoprotein</keyword>
<protein>
    <submittedName>
        <fullName evidence="8">FAD-binding protein</fullName>
    </submittedName>
</protein>
<dbReference type="SUPFAM" id="SSF56176">
    <property type="entry name" value="FAD-binding/transporter-associated domain-like"/>
    <property type="match status" value="1"/>
</dbReference>
<dbReference type="Gene3D" id="3.30.43.10">
    <property type="entry name" value="Uridine Diphospho-n-acetylenolpyruvylglucosamine Reductase, domain 2"/>
    <property type="match status" value="1"/>
</dbReference>
<feature type="domain" description="FAD-binding PCMH-type" evidence="7">
    <location>
        <begin position="110"/>
        <end position="287"/>
    </location>
</feature>
<dbReference type="AlphaFoldDB" id="M9ZBQ4"/>